<evidence type="ECO:0000259" key="4">
    <source>
        <dbReference type="SMART" id="SM00852"/>
    </source>
</evidence>
<reference evidence="5 6" key="1">
    <citation type="submission" date="2019-03" db="EMBL/GenBank/DDBJ databases">
        <title>Genomics of glacier-inhabiting Cryobacterium strains.</title>
        <authorList>
            <person name="Liu Q."/>
            <person name="Xin Y.-H."/>
        </authorList>
    </citation>
    <scope>NUCLEOTIDE SEQUENCE [LARGE SCALE GENOMIC DNA]</scope>
    <source>
        <strain evidence="5 6">CGMCC 1.10440</strain>
    </source>
</reference>
<dbReference type="GO" id="GO:0006777">
    <property type="term" value="P:Mo-molybdopterin cofactor biosynthetic process"/>
    <property type="evidence" value="ECO:0007669"/>
    <property type="project" value="UniProtKB-KW"/>
</dbReference>
<dbReference type="PANTHER" id="PTHR43764">
    <property type="entry name" value="MOLYBDENUM COFACTOR BIOSYNTHESIS"/>
    <property type="match status" value="1"/>
</dbReference>
<organism evidence="5 6">
    <name type="scientific">Terrimesophilobacter mesophilus</name>
    <dbReference type="NCBI Taxonomy" id="433647"/>
    <lineage>
        <taxon>Bacteria</taxon>
        <taxon>Bacillati</taxon>
        <taxon>Actinomycetota</taxon>
        <taxon>Actinomycetes</taxon>
        <taxon>Micrococcales</taxon>
        <taxon>Microbacteriaceae</taxon>
        <taxon>Terrimesophilobacter</taxon>
    </lineage>
</organism>
<dbReference type="AlphaFoldDB" id="A0A4R8VAD2"/>
<dbReference type="NCBIfam" id="TIGR00177">
    <property type="entry name" value="molyb_syn"/>
    <property type="match status" value="1"/>
</dbReference>
<keyword evidence="2" id="KW-0501">Molybdenum cofactor biosynthesis</keyword>
<comment type="caution">
    <text evidence="5">The sequence shown here is derived from an EMBL/GenBank/DDBJ whole genome shotgun (WGS) entry which is preliminary data.</text>
</comment>
<feature type="compositionally biased region" description="Basic and acidic residues" evidence="3">
    <location>
        <begin position="22"/>
        <end position="34"/>
    </location>
</feature>
<evidence type="ECO:0000256" key="2">
    <source>
        <dbReference type="ARBA" id="ARBA00023150"/>
    </source>
</evidence>
<proteinExistence type="predicted"/>
<dbReference type="Proteomes" id="UP000298488">
    <property type="component" value="Unassembled WGS sequence"/>
</dbReference>
<dbReference type="SMART" id="SM00852">
    <property type="entry name" value="MoCF_biosynth"/>
    <property type="match status" value="1"/>
</dbReference>
<dbReference type="Pfam" id="PF00994">
    <property type="entry name" value="MoCF_biosynth"/>
    <property type="match status" value="1"/>
</dbReference>
<dbReference type="Gene3D" id="3.40.980.10">
    <property type="entry name" value="MoaB/Mog-like domain"/>
    <property type="match status" value="1"/>
</dbReference>
<evidence type="ECO:0000256" key="3">
    <source>
        <dbReference type="SAM" id="MobiDB-lite"/>
    </source>
</evidence>
<feature type="domain" description="MoaB/Mog" evidence="4">
    <location>
        <begin position="15"/>
        <end position="160"/>
    </location>
</feature>
<dbReference type="OrthoDB" id="9794429at2"/>
<evidence type="ECO:0000256" key="1">
    <source>
        <dbReference type="ARBA" id="ARBA00005046"/>
    </source>
</evidence>
<evidence type="ECO:0000313" key="5">
    <source>
        <dbReference type="EMBL" id="TFB80191.1"/>
    </source>
</evidence>
<protein>
    <submittedName>
        <fullName evidence="5">MogA/MoaB family molybdenum cofactor biosynthesis protein</fullName>
    </submittedName>
</protein>
<feature type="region of interest" description="Disordered" evidence="3">
    <location>
        <begin position="1"/>
        <end position="34"/>
    </location>
</feature>
<accession>A0A4R8VAD2</accession>
<dbReference type="InterPro" id="IPR001453">
    <property type="entry name" value="MoaB/Mog_dom"/>
</dbReference>
<keyword evidence="6" id="KW-1185">Reference proteome</keyword>
<dbReference type="RefSeq" id="WP_104096057.1">
    <property type="nucleotide sequence ID" value="NZ_JACHBP010000001.1"/>
</dbReference>
<dbReference type="SUPFAM" id="SSF53218">
    <property type="entry name" value="Molybdenum cofactor biosynthesis proteins"/>
    <property type="match status" value="1"/>
</dbReference>
<evidence type="ECO:0000313" key="6">
    <source>
        <dbReference type="Proteomes" id="UP000298488"/>
    </source>
</evidence>
<dbReference type="EMBL" id="SOFI01000003">
    <property type="protein sequence ID" value="TFB80191.1"/>
    <property type="molecule type" value="Genomic_DNA"/>
</dbReference>
<dbReference type="InterPro" id="IPR036425">
    <property type="entry name" value="MoaB/Mog-like_dom_sf"/>
</dbReference>
<gene>
    <name evidence="5" type="ORF">E3N84_09190</name>
</gene>
<dbReference type="InterPro" id="IPR051920">
    <property type="entry name" value="MPT_Adenylyltrnsfr/MoaC-Rel"/>
</dbReference>
<dbReference type="PANTHER" id="PTHR43764:SF1">
    <property type="entry name" value="MOLYBDOPTERIN MOLYBDOTRANSFERASE"/>
    <property type="match status" value="1"/>
</dbReference>
<dbReference type="CDD" id="cd00886">
    <property type="entry name" value="MogA_MoaB"/>
    <property type="match status" value="1"/>
</dbReference>
<sequence>MEHRHDGPESPVHARVITVSDRSSRGERPDASGPRAVERLEAEGYLVDSVLVPDGADSVADAIGSAIRNGARLVITSGGTGVGPRDLTPEGTRPLLTRELPGIAEELRREGARNTKMAVLTRGLAGIAGDPPGSLVVNLPGSVKAVDEGLDVLLPLVPHILSQLDGGDH</sequence>
<name>A0A4R8VAD2_9MICO</name>
<comment type="pathway">
    <text evidence="1">Cofactor biosynthesis; molybdopterin biosynthesis.</text>
</comment>